<sequence length="139" mass="15453">MKKTKLLLAVIMTATFSIAGSAQKMTPKGGDKDKHGCIASAGYTYSVLKDDCVKLFEEKIQLKEANSQKSYVSNAVVILSKDKKKAELFLPDAKGSVILNRTIEYLNTSVYKSKKGSYNLNKEKDSYTLKRGKKIIYSI</sequence>
<evidence type="ECO:0000313" key="3">
    <source>
        <dbReference type="Proteomes" id="UP000628669"/>
    </source>
</evidence>
<evidence type="ECO:0000256" key="1">
    <source>
        <dbReference type="SAM" id="SignalP"/>
    </source>
</evidence>
<evidence type="ECO:0000313" key="2">
    <source>
        <dbReference type="EMBL" id="MBK1896704.1"/>
    </source>
</evidence>
<evidence type="ECO:0008006" key="4">
    <source>
        <dbReference type="Google" id="ProtNLM"/>
    </source>
</evidence>
<organism evidence="2 3">
    <name type="scientific">Chryseobacterium paridis</name>
    <dbReference type="NCBI Taxonomy" id="2800328"/>
    <lineage>
        <taxon>Bacteria</taxon>
        <taxon>Pseudomonadati</taxon>
        <taxon>Bacteroidota</taxon>
        <taxon>Flavobacteriia</taxon>
        <taxon>Flavobacteriales</taxon>
        <taxon>Weeksellaceae</taxon>
        <taxon>Chryseobacterium group</taxon>
        <taxon>Chryseobacterium</taxon>
    </lineage>
</organism>
<protein>
    <recommendedName>
        <fullName evidence="4">Copper resistance protein NlpE</fullName>
    </recommendedName>
</protein>
<name>A0ABS1FWY7_9FLAO</name>
<keyword evidence="1" id="KW-0732">Signal</keyword>
<proteinExistence type="predicted"/>
<feature type="chain" id="PRO_5045997285" description="Copper resistance protein NlpE" evidence="1">
    <location>
        <begin position="20"/>
        <end position="139"/>
    </location>
</feature>
<accession>A0ABS1FWY7</accession>
<gene>
    <name evidence="2" type="ORF">JHL15_13130</name>
</gene>
<dbReference type="Proteomes" id="UP000628669">
    <property type="component" value="Unassembled WGS sequence"/>
</dbReference>
<feature type="signal peptide" evidence="1">
    <location>
        <begin position="1"/>
        <end position="19"/>
    </location>
</feature>
<reference evidence="3" key="1">
    <citation type="submission" date="2021-01" db="EMBL/GenBank/DDBJ databases">
        <title>Genome public.</title>
        <authorList>
            <person name="Liu C."/>
            <person name="Sun Q."/>
        </authorList>
    </citation>
    <scope>NUCLEOTIDE SEQUENCE [LARGE SCALE GENOMIC DNA]</scope>
    <source>
        <strain evidence="3">YIM B02567</strain>
    </source>
</reference>
<keyword evidence="3" id="KW-1185">Reference proteome</keyword>
<dbReference type="EMBL" id="JAENHK010000010">
    <property type="protein sequence ID" value="MBK1896704.1"/>
    <property type="molecule type" value="Genomic_DNA"/>
</dbReference>
<dbReference type="RefSeq" id="WP_200246389.1">
    <property type="nucleotide sequence ID" value="NZ_JAENHK010000010.1"/>
</dbReference>
<comment type="caution">
    <text evidence="2">The sequence shown here is derived from an EMBL/GenBank/DDBJ whole genome shotgun (WGS) entry which is preliminary data.</text>
</comment>